<dbReference type="SUPFAM" id="SSF56399">
    <property type="entry name" value="ADP-ribosylation"/>
    <property type="match status" value="4"/>
</dbReference>
<dbReference type="GO" id="GO:0005737">
    <property type="term" value="C:cytoplasm"/>
    <property type="evidence" value="ECO:0007669"/>
    <property type="project" value="TreeGrafter"/>
</dbReference>
<dbReference type="PANTHER" id="PTHR36542">
    <property type="entry name" value="GIG2-LIKE PROTEIN DRED-RELATED"/>
    <property type="match status" value="1"/>
</dbReference>
<reference evidence="2" key="2">
    <citation type="submission" date="2025-08" db="UniProtKB">
        <authorList>
            <consortium name="Ensembl"/>
        </authorList>
    </citation>
    <scope>IDENTIFICATION</scope>
</reference>
<organism evidence="2 3">
    <name type="scientific">Scophthalmus maximus</name>
    <name type="common">Turbot</name>
    <name type="synonym">Psetta maxima</name>
    <dbReference type="NCBI Taxonomy" id="52904"/>
    <lineage>
        <taxon>Eukaryota</taxon>
        <taxon>Metazoa</taxon>
        <taxon>Chordata</taxon>
        <taxon>Craniata</taxon>
        <taxon>Vertebrata</taxon>
        <taxon>Euteleostomi</taxon>
        <taxon>Actinopterygii</taxon>
        <taxon>Neopterygii</taxon>
        <taxon>Teleostei</taxon>
        <taxon>Neoteleostei</taxon>
        <taxon>Acanthomorphata</taxon>
        <taxon>Carangaria</taxon>
        <taxon>Pleuronectiformes</taxon>
        <taxon>Pleuronectoidei</taxon>
        <taxon>Scophthalmidae</taxon>
        <taxon>Scophthalmus</taxon>
    </lineage>
</organism>
<dbReference type="Proteomes" id="UP000694558">
    <property type="component" value="Chromosome 19"/>
</dbReference>
<evidence type="ECO:0000313" key="2">
    <source>
        <dbReference type="Ensembl" id="ENSSMAP00000024082.2"/>
    </source>
</evidence>
<feature type="region of interest" description="Disordered" evidence="1">
    <location>
        <begin position="555"/>
        <end position="606"/>
    </location>
</feature>
<reference evidence="2" key="1">
    <citation type="submission" date="2023-05" db="EMBL/GenBank/DDBJ databases">
        <title>High-quality long-read genome of Scophthalmus maximus.</title>
        <authorList>
            <person name="Lien S."/>
            <person name="Martinez P."/>
        </authorList>
    </citation>
    <scope>NUCLEOTIDE SEQUENCE [LARGE SCALE GENOMIC DNA]</scope>
</reference>
<dbReference type="Gene3D" id="3.90.175.10">
    <property type="entry name" value="Diphtheria Toxin, domain 1"/>
    <property type="match status" value="4"/>
</dbReference>
<protein>
    <recommendedName>
        <fullName evidence="4">PARP catalytic domain-containing protein</fullName>
    </recommendedName>
</protein>
<accession>A0A8D3AV71</accession>
<name>A0A8D3AV71_SCOMX</name>
<feature type="compositionally biased region" description="Acidic residues" evidence="1">
    <location>
        <begin position="563"/>
        <end position="578"/>
    </location>
</feature>
<dbReference type="AlphaFoldDB" id="A0A8D3AV71"/>
<proteinExistence type="predicted"/>
<evidence type="ECO:0000256" key="1">
    <source>
        <dbReference type="SAM" id="MobiDB-lite"/>
    </source>
</evidence>
<dbReference type="Ensembl" id="ENSSMAT00000024373.2">
    <property type="protein sequence ID" value="ENSSMAP00000024082.2"/>
    <property type="gene ID" value="ENSSMAG00000014637.2"/>
</dbReference>
<evidence type="ECO:0008006" key="4">
    <source>
        <dbReference type="Google" id="ProtNLM"/>
    </source>
</evidence>
<evidence type="ECO:0000313" key="3">
    <source>
        <dbReference type="Proteomes" id="UP000694558"/>
    </source>
</evidence>
<dbReference type="GeneTree" id="ENSGT00940000164445"/>
<sequence length="606" mass="67878">ICFFRIRLGPSEPAPVSCRSYVMYHGTTRKKAWSIQATGFRQSAGGMLGCGVYLSRDLEKASRYPLRHPESDRVVIKVVVNVGNVVAINHQGHPLQKSWHDHGYNTAWVPPNCGMVKSGAEENCVWNHKRIQIIATIQPTPVSNSVRLGHSEPVSGRTYVMYHGTTRDHAWSIQDTGFHQSGGGMLGRGVYLTRDLEKASRYPIGHPESDRVVIKVVVKVGKVVAINRQGHPLQKSWHDHGYNTAWVPPNCGMVKSGAEENCVWNPKRIQIIKLIRPISTNDDDEDEEQSPSLFRLGPSEPAPVSCRSYVMYHGTTREKAWSIQATGFRQSAGGMLGCGVYLSRDLEKASRYPLRHPESDRVVIKVVVNVGNVVAINHQGHPLQKSWHDHGYDTAWVPPNCGMVKSGAEENCVWNHKRIQIIDLQKGIPIGCPVSGRTYVMYHGTTRDHAWSIQDTGFHQSGGGMLGRGVYLTRDLEKASRYPIGHPESDRVVIKVVVKVGKVVAINRQGHPLQKSWHDHGYNTAWVPPNCGMVKSGAEENCVWNPKRIMIIEIIRPTSTSDKEDDDEDNEKDNDEDNNYDHIYYEDDDGEDDVDRDQSTSECVIL</sequence>
<dbReference type="PANTHER" id="PTHR36542:SF2">
    <property type="entry name" value="GIG2-LIKE PROTEIN DRED-RELATED"/>
    <property type="match status" value="1"/>
</dbReference>
<feature type="compositionally biased region" description="Acidic residues" evidence="1">
    <location>
        <begin position="586"/>
        <end position="595"/>
    </location>
</feature>